<dbReference type="Gene3D" id="3.20.20.140">
    <property type="entry name" value="Metal-dependent hydrolases"/>
    <property type="match status" value="1"/>
</dbReference>
<gene>
    <name evidence="5" type="ORF">GCM10023082_65070</name>
</gene>
<evidence type="ECO:0000259" key="4">
    <source>
        <dbReference type="Pfam" id="PF22039"/>
    </source>
</evidence>
<evidence type="ECO:0000313" key="5">
    <source>
        <dbReference type="EMBL" id="GAA3762308.1"/>
    </source>
</evidence>
<keyword evidence="2" id="KW-0378">Hydrolase</keyword>
<evidence type="ECO:0000256" key="1">
    <source>
        <dbReference type="ARBA" id="ARBA00022723"/>
    </source>
</evidence>
<sequence length="181" mass="18568">MRTIHHPALGVRTAGDGPATPGLAVVIDGGRIAALGPYETVLGRYGGDGGARVRAWDGVLEPGRYAADAAELLEGRYWPDPREAAEFGTGPLPAASVAMTDTRWGASARRGVQRLLARGVTAVAGPFARPQVAAAVRRAGLRARAAALAEGGAADFAVFPAKGADESLATVLAGRLVHRRA</sequence>
<proteinExistence type="predicted"/>
<evidence type="ECO:0000256" key="2">
    <source>
        <dbReference type="ARBA" id="ARBA00022801"/>
    </source>
</evidence>
<organism evidence="5 6">
    <name type="scientific">Streptomyces tremellae</name>
    <dbReference type="NCBI Taxonomy" id="1124239"/>
    <lineage>
        <taxon>Bacteria</taxon>
        <taxon>Bacillati</taxon>
        <taxon>Actinomycetota</taxon>
        <taxon>Actinomycetes</taxon>
        <taxon>Kitasatosporales</taxon>
        <taxon>Streptomycetaceae</taxon>
        <taxon>Streptomyces</taxon>
    </lineage>
</organism>
<dbReference type="InterPro" id="IPR011059">
    <property type="entry name" value="Metal-dep_hydrolase_composite"/>
</dbReference>
<dbReference type="Proteomes" id="UP001499884">
    <property type="component" value="Unassembled WGS sequence"/>
</dbReference>
<dbReference type="RefSeq" id="WP_425588439.1">
    <property type="nucleotide sequence ID" value="NZ_BAABEP010000099.1"/>
</dbReference>
<feature type="domain" description="Aminodeoxyfutalosine deaminase/Imidazolonepropionase-like composite" evidence="4">
    <location>
        <begin position="24"/>
        <end position="45"/>
    </location>
</feature>
<evidence type="ECO:0000256" key="3">
    <source>
        <dbReference type="ARBA" id="ARBA00022833"/>
    </source>
</evidence>
<dbReference type="EMBL" id="BAABEP010000099">
    <property type="protein sequence ID" value="GAA3762308.1"/>
    <property type="molecule type" value="Genomic_DNA"/>
</dbReference>
<dbReference type="SUPFAM" id="SSF51338">
    <property type="entry name" value="Composite domain of metallo-dependent hydrolases"/>
    <property type="match status" value="1"/>
</dbReference>
<reference evidence="6" key="1">
    <citation type="journal article" date="2019" name="Int. J. Syst. Evol. Microbiol.">
        <title>The Global Catalogue of Microorganisms (GCM) 10K type strain sequencing project: providing services to taxonomists for standard genome sequencing and annotation.</title>
        <authorList>
            <consortium name="The Broad Institute Genomics Platform"/>
            <consortium name="The Broad Institute Genome Sequencing Center for Infectious Disease"/>
            <person name="Wu L."/>
            <person name="Ma J."/>
        </authorList>
    </citation>
    <scope>NUCLEOTIDE SEQUENCE [LARGE SCALE GENOMIC DNA]</scope>
    <source>
        <strain evidence="6">JCM 30846</strain>
    </source>
</reference>
<evidence type="ECO:0000313" key="6">
    <source>
        <dbReference type="Proteomes" id="UP001499884"/>
    </source>
</evidence>
<dbReference type="Gene3D" id="2.30.40.10">
    <property type="entry name" value="Urease, subunit C, domain 1"/>
    <property type="match status" value="1"/>
</dbReference>
<keyword evidence="6" id="KW-1185">Reference proteome</keyword>
<keyword evidence="1" id="KW-0479">Metal-binding</keyword>
<dbReference type="Pfam" id="PF22039">
    <property type="entry name" value="HUTI_composite_bact"/>
    <property type="match status" value="1"/>
</dbReference>
<accession>A0ABP7GG93</accession>
<dbReference type="InterPro" id="IPR054418">
    <property type="entry name" value="MQNX/HUTI_composite_N"/>
</dbReference>
<name>A0ABP7GG93_9ACTN</name>
<protein>
    <recommendedName>
        <fullName evidence="4">Aminodeoxyfutalosine deaminase/Imidazolonepropionase-like composite domain-containing protein</fullName>
    </recommendedName>
</protein>
<comment type="caution">
    <text evidence="5">The sequence shown here is derived from an EMBL/GenBank/DDBJ whole genome shotgun (WGS) entry which is preliminary data.</text>
</comment>
<keyword evidence="3" id="KW-0862">Zinc</keyword>